<proteinExistence type="predicted"/>
<accession>A0A0A9FVM7</accession>
<evidence type="ECO:0000256" key="1">
    <source>
        <dbReference type="SAM" id="MobiDB-lite"/>
    </source>
</evidence>
<reference evidence="2" key="1">
    <citation type="submission" date="2014-09" db="EMBL/GenBank/DDBJ databases">
        <authorList>
            <person name="Magalhaes I.L.F."/>
            <person name="Oliveira U."/>
            <person name="Santos F.R."/>
            <person name="Vidigal T.H.D.A."/>
            <person name="Brescovit A.D."/>
            <person name="Santos A.J."/>
        </authorList>
    </citation>
    <scope>NUCLEOTIDE SEQUENCE</scope>
    <source>
        <tissue evidence="2">Shoot tissue taken approximately 20 cm above the soil surface</tissue>
    </source>
</reference>
<evidence type="ECO:0000313" key="2">
    <source>
        <dbReference type="EMBL" id="JAE16890.1"/>
    </source>
</evidence>
<dbReference type="EMBL" id="GBRH01181006">
    <property type="protein sequence ID" value="JAE16890.1"/>
    <property type="molecule type" value="Transcribed_RNA"/>
</dbReference>
<name>A0A0A9FVM7_ARUDO</name>
<protein>
    <submittedName>
        <fullName evidence="2">Uncharacterized protein</fullName>
    </submittedName>
</protein>
<dbReference type="AlphaFoldDB" id="A0A0A9FVM7"/>
<organism evidence="2">
    <name type="scientific">Arundo donax</name>
    <name type="common">Giant reed</name>
    <name type="synonym">Donax arundinaceus</name>
    <dbReference type="NCBI Taxonomy" id="35708"/>
    <lineage>
        <taxon>Eukaryota</taxon>
        <taxon>Viridiplantae</taxon>
        <taxon>Streptophyta</taxon>
        <taxon>Embryophyta</taxon>
        <taxon>Tracheophyta</taxon>
        <taxon>Spermatophyta</taxon>
        <taxon>Magnoliopsida</taxon>
        <taxon>Liliopsida</taxon>
        <taxon>Poales</taxon>
        <taxon>Poaceae</taxon>
        <taxon>PACMAD clade</taxon>
        <taxon>Arundinoideae</taxon>
        <taxon>Arundineae</taxon>
        <taxon>Arundo</taxon>
    </lineage>
</organism>
<feature type="region of interest" description="Disordered" evidence="1">
    <location>
        <begin position="1"/>
        <end position="24"/>
    </location>
</feature>
<reference evidence="2" key="2">
    <citation type="journal article" date="2015" name="Data Brief">
        <title>Shoot transcriptome of the giant reed, Arundo donax.</title>
        <authorList>
            <person name="Barrero R.A."/>
            <person name="Guerrero F.D."/>
            <person name="Moolhuijzen P."/>
            <person name="Goolsby J.A."/>
            <person name="Tidwell J."/>
            <person name="Bellgard S.E."/>
            <person name="Bellgard M.I."/>
        </authorList>
    </citation>
    <scope>NUCLEOTIDE SEQUENCE</scope>
    <source>
        <tissue evidence="2">Shoot tissue taken approximately 20 cm above the soil surface</tissue>
    </source>
</reference>
<sequence>MLASDGSPAMNGRLPWQRGSPGDS</sequence>